<keyword evidence="1" id="KW-0547">Nucleotide-binding</keyword>
<dbReference type="InterPro" id="IPR016032">
    <property type="entry name" value="Sig_transdc_resp-reg_C-effctor"/>
</dbReference>
<dbReference type="EMBL" id="BAAANY010000004">
    <property type="protein sequence ID" value="GAA1664052.1"/>
    <property type="molecule type" value="Genomic_DNA"/>
</dbReference>
<dbReference type="PROSITE" id="PS50043">
    <property type="entry name" value="HTH_LUXR_2"/>
    <property type="match status" value="1"/>
</dbReference>
<dbReference type="SMART" id="SM00421">
    <property type="entry name" value="HTH_LUXR"/>
    <property type="match status" value="1"/>
</dbReference>
<dbReference type="RefSeq" id="WP_344307878.1">
    <property type="nucleotide sequence ID" value="NZ_BAAANY010000004.1"/>
</dbReference>
<accession>A0ABN2G274</accession>
<evidence type="ECO:0000256" key="2">
    <source>
        <dbReference type="ARBA" id="ARBA00022840"/>
    </source>
</evidence>
<dbReference type="SUPFAM" id="SSF46894">
    <property type="entry name" value="C-terminal effector domain of the bipartite response regulators"/>
    <property type="match status" value="1"/>
</dbReference>
<dbReference type="Pfam" id="PF00196">
    <property type="entry name" value="GerE"/>
    <property type="match status" value="1"/>
</dbReference>
<keyword evidence="2" id="KW-0067">ATP-binding</keyword>
<dbReference type="InterPro" id="IPR041664">
    <property type="entry name" value="AAA_16"/>
</dbReference>
<protein>
    <submittedName>
        <fullName evidence="4">LuxR family transcriptional regulator</fullName>
    </submittedName>
</protein>
<dbReference type="PANTHER" id="PTHR16305">
    <property type="entry name" value="TESTICULAR SOLUBLE ADENYLYL CYCLASE"/>
    <property type="match status" value="1"/>
</dbReference>
<dbReference type="InterPro" id="IPR011990">
    <property type="entry name" value="TPR-like_helical_dom_sf"/>
</dbReference>
<dbReference type="Gene3D" id="1.10.10.10">
    <property type="entry name" value="Winged helix-like DNA-binding domain superfamily/Winged helix DNA-binding domain"/>
    <property type="match status" value="1"/>
</dbReference>
<dbReference type="InterPro" id="IPR036388">
    <property type="entry name" value="WH-like_DNA-bd_sf"/>
</dbReference>
<gene>
    <name evidence="4" type="ORF">GCM10009765_12000</name>
</gene>
<dbReference type="SUPFAM" id="SSF52540">
    <property type="entry name" value="P-loop containing nucleoside triphosphate hydrolases"/>
    <property type="match status" value="1"/>
</dbReference>
<keyword evidence="5" id="KW-1185">Reference proteome</keyword>
<dbReference type="PANTHER" id="PTHR16305:SF35">
    <property type="entry name" value="TRANSCRIPTIONAL ACTIVATOR DOMAIN"/>
    <property type="match status" value="1"/>
</dbReference>
<dbReference type="Pfam" id="PF13191">
    <property type="entry name" value="AAA_16"/>
    <property type="match status" value="1"/>
</dbReference>
<evidence type="ECO:0000259" key="3">
    <source>
        <dbReference type="PROSITE" id="PS50043"/>
    </source>
</evidence>
<proteinExistence type="predicted"/>
<dbReference type="InterPro" id="IPR027417">
    <property type="entry name" value="P-loop_NTPase"/>
</dbReference>
<organism evidence="4 5">
    <name type="scientific">Fodinicola feengrottensis</name>
    <dbReference type="NCBI Taxonomy" id="435914"/>
    <lineage>
        <taxon>Bacteria</taxon>
        <taxon>Bacillati</taxon>
        <taxon>Actinomycetota</taxon>
        <taxon>Actinomycetes</taxon>
        <taxon>Mycobacteriales</taxon>
        <taxon>Fodinicola</taxon>
    </lineage>
</organism>
<evidence type="ECO:0000313" key="4">
    <source>
        <dbReference type="EMBL" id="GAA1664052.1"/>
    </source>
</evidence>
<dbReference type="Proteomes" id="UP001500618">
    <property type="component" value="Unassembled WGS sequence"/>
</dbReference>
<dbReference type="PRINTS" id="PR00038">
    <property type="entry name" value="HTHLUXR"/>
</dbReference>
<evidence type="ECO:0000256" key="1">
    <source>
        <dbReference type="ARBA" id="ARBA00022741"/>
    </source>
</evidence>
<name>A0ABN2G274_9ACTN</name>
<dbReference type="Gene3D" id="3.40.50.300">
    <property type="entry name" value="P-loop containing nucleotide triphosphate hydrolases"/>
    <property type="match status" value="1"/>
</dbReference>
<comment type="caution">
    <text evidence="4">The sequence shown here is derived from an EMBL/GenBank/DDBJ whole genome shotgun (WGS) entry which is preliminary data.</text>
</comment>
<feature type="domain" description="HTH luxR-type" evidence="3">
    <location>
        <begin position="866"/>
        <end position="931"/>
    </location>
</feature>
<dbReference type="SUPFAM" id="SSF48452">
    <property type="entry name" value="TPR-like"/>
    <property type="match status" value="2"/>
</dbReference>
<reference evidence="4 5" key="1">
    <citation type="journal article" date="2019" name="Int. J. Syst. Evol. Microbiol.">
        <title>The Global Catalogue of Microorganisms (GCM) 10K type strain sequencing project: providing services to taxonomists for standard genome sequencing and annotation.</title>
        <authorList>
            <consortium name="The Broad Institute Genomics Platform"/>
            <consortium name="The Broad Institute Genome Sequencing Center for Infectious Disease"/>
            <person name="Wu L."/>
            <person name="Ma J."/>
        </authorList>
    </citation>
    <scope>NUCLEOTIDE SEQUENCE [LARGE SCALE GENOMIC DNA]</scope>
    <source>
        <strain evidence="4 5">JCM 14718</strain>
    </source>
</reference>
<evidence type="ECO:0000313" key="5">
    <source>
        <dbReference type="Proteomes" id="UP001500618"/>
    </source>
</evidence>
<dbReference type="InterPro" id="IPR000792">
    <property type="entry name" value="Tscrpt_reg_LuxR_C"/>
</dbReference>
<sequence>MTISRGEPGERRLVGRHAERAALLESLDAAQASSGRTVLLRGEAGIGKSRLAADALAVAAKRGFAVLQARAHPLRAGLAYAPIVEAVRPRLGAMARAEAAQLLAGLDDLGRLLVHPALTVPEPATDPEMARARMFEAVAQLVERIADRRPTVLFVDDLHWADRGSVELLHYLGRKTAGLRLLVLGSYRGDEMSDGLRELATGVRDNGHELALAPLADAAVAELTTDLLGATPPAELLQAVTERAKGVPLFVAALVKTGGDAALESGQLPVIVRDVVLDRLRRLRAPERRLLEVIAVAGDDGTAGVIEKAWASTGNFQATLGNLLTDGLVVQDAQSYRAAHPLYAEVAYAELTVRERRAMHAALAAALDAVRPDDVLALAPHYLGAGDLIASDRATEVLAAAGWRAIHVQAFEEAIRYLTIAVAEARELGRDDLAAEQLYGLCWANLGLGRVDDTIAASLESIALIERGAPDHRLTWLRVVRVVLESERGNLAAAGQFLPAVTQPGGSIADLLAHLTFTMRLGDTAGMRRLSGQLIAAAERDPTAPTARHLGHEIALLLKGDFAAAREQAQRAVDAHQPGGPGADIMHNRALRELIGLCALAGDTETAMSTALLHRRYVSEYGMLLGVCGSDHSIGIVRYLTGDLAAALAAVETGLGIARPAGAPRSLARLLLCKAFLLAERSRLREATRCTAEAAGATSGDFTDDVGLRALTELANLAIAVNGASVRRTTSPVAAVVAYEPIASCLMLLFQGRAAILAGNREQASEVISQLRDIGRTAPFSIALADRVEGLTLGSGRLLESAATQLESMGMAVLAAQTRLEFLEQDGDAEPDHVSTCLAIFEKAEMTGWADRARRLARSSGVALSAGRKSGPLTKREHQVVELVSEGLSNADIAARLFLSERTVEAHLRSCYARLGLSSRVALAKWADDQTMRA</sequence>
<dbReference type="CDD" id="cd06170">
    <property type="entry name" value="LuxR_C_like"/>
    <property type="match status" value="1"/>
</dbReference>
<dbReference type="Gene3D" id="1.25.40.10">
    <property type="entry name" value="Tetratricopeptide repeat domain"/>
    <property type="match status" value="1"/>
</dbReference>